<reference evidence="2 3" key="1">
    <citation type="submission" date="2024-04" db="EMBL/GenBank/DDBJ databases">
        <authorList>
            <person name="Fracassetti M."/>
        </authorList>
    </citation>
    <scope>NUCLEOTIDE SEQUENCE [LARGE SCALE GENOMIC DNA]</scope>
</reference>
<dbReference type="PANTHER" id="PTHR31973">
    <property type="entry name" value="POLYPROTEIN, PUTATIVE-RELATED"/>
    <property type="match status" value="1"/>
</dbReference>
<dbReference type="EMBL" id="OZ034816">
    <property type="protein sequence ID" value="CAL1377714.1"/>
    <property type="molecule type" value="Genomic_DNA"/>
</dbReference>
<evidence type="ECO:0000313" key="3">
    <source>
        <dbReference type="Proteomes" id="UP001497516"/>
    </source>
</evidence>
<dbReference type="Pfam" id="PF10551">
    <property type="entry name" value="MULE"/>
    <property type="match status" value="1"/>
</dbReference>
<name>A0AAV2DW67_9ROSI</name>
<dbReference type="AlphaFoldDB" id="A0AAV2DW67"/>
<accession>A0AAV2DW67</accession>
<proteinExistence type="predicted"/>
<gene>
    <name evidence="2" type="ORF">LTRI10_LOCUS19344</name>
</gene>
<keyword evidence="3" id="KW-1185">Reference proteome</keyword>
<evidence type="ECO:0000313" key="2">
    <source>
        <dbReference type="EMBL" id="CAL1377714.1"/>
    </source>
</evidence>
<dbReference type="InterPro" id="IPR018289">
    <property type="entry name" value="MULE_transposase_dom"/>
</dbReference>
<protein>
    <recommendedName>
        <fullName evidence="1">MULE transposase domain-containing protein</fullName>
    </recommendedName>
</protein>
<sequence>MILAAVGKDGNNQMYSIAWAVVEGENANSWRWFVNILSQEVGLTDGRGWTVISGQQKVRLEATHELLPEAEHRKCARHVYANWKARNKTD</sequence>
<dbReference type="PANTHER" id="PTHR31973:SF187">
    <property type="entry name" value="MUTATOR TRANSPOSASE MUDRA PROTEIN"/>
    <property type="match status" value="1"/>
</dbReference>
<feature type="domain" description="MULE transposase" evidence="1">
    <location>
        <begin position="3"/>
        <end position="82"/>
    </location>
</feature>
<dbReference type="Proteomes" id="UP001497516">
    <property type="component" value="Chromosome 3"/>
</dbReference>
<evidence type="ECO:0000259" key="1">
    <source>
        <dbReference type="Pfam" id="PF10551"/>
    </source>
</evidence>
<organism evidence="2 3">
    <name type="scientific">Linum trigynum</name>
    <dbReference type="NCBI Taxonomy" id="586398"/>
    <lineage>
        <taxon>Eukaryota</taxon>
        <taxon>Viridiplantae</taxon>
        <taxon>Streptophyta</taxon>
        <taxon>Embryophyta</taxon>
        <taxon>Tracheophyta</taxon>
        <taxon>Spermatophyta</taxon>
        <taxon>Magnoliopsida</taxon>
        <taxon>eudicotyledons</taxon>
        <taxon>Gunneridae</taxon>
        <taxon>Pentapetalae</taxon>
        <taxon>rosids</taxon>
        <taxon>fabids</taxon>
        <taxon>Malpighiales</taxon>
        <taxon>Linaceae</taxon>
        <taxon>Linum</taxon>
    </lineage>
</organism>